<dbReference type="AlphaFoldDB" id="A0A645D794"/>
<comment type="caution">
    <text evidence="1">The sequence shown here is derived from an EMBL/GenBank/DDBJ whole genome shotgun (WGS) entry which is preliminary data.</text>
</comment>
<sequence length="356" mass="39670">MRCELRGARFHVELLIAADLDSLAATGAFGEHAVPFIFRFDFLAAEDAPEFKGSHGIFLSAFVASFYQSGIIQRTNDAEAAVGAGDQHPVIARLVFHPGRTLRFEERPAARVDRNLFVILYPRDSDEHRRGVGNAPLVVPFQPFLNPAVDLRRQDLHPEQPVEHESQCRAGRRLVLMVSGENQRFPEFVREGVERLFAVEDKAAQFVLPLSAELETAEFFFADGDVFPHLRRNFRGDGKTEALRPERPPAVAVADRACFALDDFAGMDRFRRVLRIRFFKGVLAAAATMETENRSAALLGRIEFGRVPVEDHADPGKLHDGIEFEHLQHGGDHVAVGGKFVLQVTAAPVHGFPFDQ</sequence>
<reference evidence="1" key="1">
    <citation type="submission" date="2019-08" db="EMBL/GenBank/DDBJ databases">
        <authorList>
            <person name="Kucharzyk K."/>
            <person name="Murdoch R.W."/>
            <person name="Higgins S."/>
            <person name="Loffler F."/>
        </authorList>
    </citation>
    <scope>NUCLEOTIDE SEQUENCE</scope>
</reference>
<dbReference type="EMBL" id="VSSQ01033570">
    <property type="protein sequence ID" value="MPM85214.1"/>
    <property type="molecule type" value="Genomic_DNA"/>
</dbReference>
<organism evidence="1">
    <name type="scientific">bioreactor metagenome</name>
    <dbReference type="NCBI Taxonomy" id="1076179"/>
    <lineage>
        <taxon>unclassified sequences</taxon>
        <taxon>metagenomes</taxon>
        <taxon>ecological metagenomes</taxon>
    </lineage>
</organism>
<protein>
    <submittedName>
        <fullName evidence="1">Uncharacterized protein</fullName>
    </submittedName>
</protein>
<proteinExistence type="predicted"/>
<evidence type="ECO:0000313" key="1">
    <source>
        <dbReference type="EMBL" id="MPM85214.1"/>
    </source>
</evidence>
<accession>A0A645D794</accession>
<name>A0A645D794_9ZZZZ</name>
<gene>
    <name evidence="1" type="ORF">SDC9_132292</name>
</gene>